<dbReference type="RefSeq" id="WP_091257783.1">
    <property type="nucleotide sequence ID" value="NZ_FNDB01000011.1"/>
</dbReference>
<dbReference type="PROSITE" id="PS51781">
    <property type="entry name" value="SH3B"/>
    <property type="match status" value="1"/>
</dbReference>
<protein>
    <submittedName>
        <fullName evidence="2">SH3 domain-containing protein</fullName>
    </submittedName>
</protein>
<dbReference type="Proteomes" id="UP000199274">
    <property type="component" value="Unassembled WGS sequence"/>
</dbReference>
<dbReference type="Pfam" id="PF08239">
    <property type="entry name" value="SH3_3"/>
    <property type="match status" value="1"/>
</dbReference>
<feature type="domain" description="SH3b" evidence="1">
    <location>
        <begin position="1"/>
        <end position="67"/>
    </location>
</feature>
<evidence type="ECO:0000313" key="3">
    <source>
        <dbReference type="Proteomes" id="UP000199274"/>
    </source>
</evidence>
<dbReference type="AlphaFoldDB" id="A0A1G8E7F0"/>
<dbReference type="Gene3D" id="3.90.1720.10">
    <property type="entry name" value="endopeptidase domain like (from Nostoc punctiforme)"/>
    <property type="match status" value="1"/>
</dbReference>
<dbReference type="Gene3D" id="2.30.30.40">
    <property type="entry name" value="SH3 Domains"/>
    <property type="match status" value="1"/>
</dbReference>
<name>A0A1G8E7F0_9FLAO</name>
<keyword evidence="3" id="KW-1185">Reference proteome</keyword>
<proteinExistence type="predicted"/>
<organism evidence="2 3">
    <name type="scientific">Flavobacterium omnivorum</name>
    <dbReference type="NCBI Taxonomy" id="178355"/>
    <lineage>
        <taxon>Bacteria</taxon>
        <taxon>Pseudomonadati</taxon>
        <taxon>Bacteroidota</taxon>
        <taxon>Flavobacteriia</taxon>
        <taxon>Flavobacteriales</taxon>
        <taxon>Flavobacteriaceae</taxon>
        <taxon>Flavobacterium</taxon>
    </lineage>
</organism>
<gene>
    <name evidence="2" type="ORF">SAMN04488062_11155</name>
</gene>
<dbReference type="InterPro" id="IPR003646">
    <property type="entry name" value="SH3-like_bac-type"/>
</dbReference>
<accession>A0A1G8E7F0</accession>
<reference evidence="3" key="1">
    <citation type="submission" date="2016-10" db="EMBL/GenBank/DDBJ databases">
        <authorList>
            <person name="Varghese N."/>
            <person name="Submissions S."/>
        </authorList>
    </citation>
    <scope>NUCLEOTIDE SEQUENCE [LARGE SCALE GENOMIC DNA]</scope>
    <source>
        <strain evidence="3">CGMCC 1.2747</strain>
    </source>
</reference>
<dbReference type="EMBL" id="FNDB01000011">
    <property type="protein sequence ID" value="SDH65815.1"/>
    <property type="molecule type" value="Genomic_DNA"/>
</dbReference>
<evidence type="ECO:0000259" key="1">
    <source>
        <dbReference type="PROSITE" id="PS51781"/>
    </source>
</evidence>
<evidence type="ECO:0000313" key="2">
    <source>
        <dbReference type="EMBL" id="SDH65815.1"/>
    </source>
</evidence>
<dbReference type="OrthoDB" id="9798982at2"/>
<sequence length="302" mass="34717">MKYRVATSSLNLRDFPSANDNSKILTKIPFRHTVKLIEKTTSDWWKVKLLNTDKEGFVFSQDIEHVDETTDEIADIEVPNFEPGSKGSLDNKLETYKPLGDPAIPFRDLTSVASKLSSIRNIIDTLNVSKSFRYEKDDSDTYCNIYTFDYCFFAKVYIPRLRWTDKAIEALENGNEVPLVFGETVRPFYSNYIYDWFLQSASAFGWESVSDVDALQKKVNANGGVGVICAKRFILHKSGHVVVVVPETENEKAFRLDGKVIYPLQSQAGMDNYNYFSEIRKDWWDSKDPEKGYSSAIFYYHD</sequence>